<organism evidence="1 2">
    <name type="scientific">Phytopseudomonas punonensis</name>
    <dbReference type="NCBI Taxonomy" id="1220495"/>
    <lineage>
        <taxon>Bacteria</taxon>
        <taxon>Pseudomonadati</taxon>
        <taxon>Pseudomonadota</taxon>
        <taxon>Gammaproteobacteria</taxon>
        <taxon>Pseudomonadales</taxon>
        <taxon>Pseudomonadaceae</taxon>
        <taxon>Phytopseudomonas</taxon>
    </lineage>
</organism>
<dbReference type="RefSeq" id="WP_073265230.1">
    <property type="nucleotide sequence ID" value="NZ_FRBQ01000003.1"/>
</dbReference>
<accession>A0A1M7F295</accession>
<evidence type="ECO:0008006" key="3">
    <source>
        <dbReference type="Google" id="ProtNLM"/>
    </source>
</evidence>
<gene>
    <name evidence="1" type="ORF">SAMN05216288_2738</name>
</gene>
<dbReference type="EMBL" id="FRBQ01000003">
    <property type="protein sequence ID" value="SHL98184.1"/>
    <property type="molecule type" value="Genomic_DNA"/>
</dbReference>
<proteinExistence type="predicted"/>
<evidence type="ECO:0000313" key="1">
    <source>
        <dbReference type="EMBL" id="SHL98184.1"/>
    </source>
</evidence>
<evidence type="ECO:0000313" key="2">
    <source>
        <dbReference type="Proteomes" id="UP000184305"/>
    </source>
</evidence>
<dbReference type="PIRSF" id="PIRSF034961">
    <property type="entry name" value="UCP034961_SH3_2"/>
    <property type="match status" value="1"/>
</dbReference>
<dbReference type="STRING" id="1220495.SAMN05216288_2738"/>
<dbReference type="OrthoDB" id="1030757at2"/>
<reference evidence="2" key="1">
    <citation type="submission" date="2016-11" db="EMBL/GenBank/DDBJ databases">
        <authorList>
            <person name="Varghese N."/>
            <person name="Submissions S."/>
        </authorList>
    </citation>
    <scope>NUCLEOTIDE SEQUENCE [LARGE SCALE GENOMIC DNA]</scope>
    <source>
        <strain evidence="2">CECT 8089</strain>
    </source>
</reference>
<protein>
    <recommendedName>
        <fullName evidence="3">Variant SH3 domain-containing protein</fullName>
    </recommendedName>
</protein>
<keyword evidence="2" id="KW-1185">Reference proteome</keyword>
<name>A0A1M7F295_9GAMM</name>
<dbReference type="InterPro" id="IPR014593">
    <property type="entry name" value="UCP034961_SH3_2"/>
</dbReference>
<sequence>MNPTPYLVVTAHRSEYPDPISFEAGALLQLGERYEGPEDWQDWYFCRTDAHPGGWMPLTILKPLGAGSARALEGYTARELDTEVNEQLIASRRLNGWLWCRRESSGETGWVPEQTLAAPVD</sequence>
<dbReference type="AlphaFoldDB" id="A0A1M7F295"/>
<dbReference type="SUPFAM" id="SSF50044">
    <property type="entry name" value="SH3-domain"/>
    <property type="match status" value="2"/>
</dbReference>
<dbReference type="InterPro" id="IPR036028">
    <property type="entry name" value="SH3-like_dom_sf"/>
</dbReference>
<dbReference type="Proteomes" id="UP000184305">
    <property type="component" value="Unassembled WGS sequence"/>
</dbReference>